<protein>
    <submittedName>
        <fullName evidence="2">Uncharacterized protein</fullName>
    </submittedName>
</protein>
<proteinExistence type="predicted"/>
<dbReference type="GeneID" id="7170481"/>
<accession>B8D2V9</accession>
<dbReference type="AlphaFoldDB" id="B8D2V9"/>
<feature type="transmembrane region" description="Helical" evidence="1">
    <location>
        <begin position="7"/>
        <end position="28"/>
    </location>
</feature>
<dbReference type="HOGENOM" id="CLU_2010015_0_0_2"/>
<keyword evidence="1" id="KW-0472">Membrane</keyword>
<gene>
    <name evidence="2" type="ordered locus">DKAM_0178</name>
</gene>
<organism evidence="2 3">
    <name type="scientific">Desulfurococcus amylolyticus (strain DSM 18924 / JCM 16383 / VKM B-2413 / 1221n)</name>
    <name type="common">Desulfurococcus kamchatkensis</name>
    <dbReference type="NCBI Taxonomy" id="490899"/>
    <lineage>
        <taxon>Archaea</taxon>
        <taxon>Thermoproteota</taxon>
        <taxon>Thermoprotei</taxon>
        <taxon>Desulfurococcales</taxon>
        <taxon>Desulfurococcaceae</taxon>
        <taxon>Desulfurococcus</taxon>
    </lineage>
</organism>
<evidence type="ECO:0000313" key="2">
    <source>
        <dbReference type="EMBL" id="ACL10506.1"/>
    </source>
</evidence>
<evidence type="ECO:0000256" key="1">
    <source>
        <dbReference type="SAM" id="Phobius"/>
    </source>
</evidence>
<name>B8D2V9_DESA1</name>
<reference evidence="2 3" key="1">
    <citation type="journal article" date="2009" name="J. Bacteriol.">
        <title>Complete genome sequence of the anaerobic, protein-degrading hyperthermophilic crenarchaeon Desulfurococcus kamchatkensis.</title>
        <authorList>
            <person name="Ravin N.V."/>
            <person name="Mardanov A.V."/>
            <person name="Beletsky A.V."/>
            <person name="Kublanov I.V."/>
            <person name="Kolganova T.V."/>
            <person name="Lebedinsky A.V."/>
            <person name="Chernyh N.A."/>
            <person name="Bonch-Osmolovskaya E.A."/>
            <person name="Skryabin K.G."/>
        </authorList>
    </citation>
    <scope>NUCLEOTIDE SEQUENCE [LARGE SCALE GENOMIC DNA]</scope>
    <source>
        <strain evidence="3">DSM 18924 / JCM 16383 / VKM B-2413 / 1221n</strain>
    </source>
</reference>
<evidence type="ECO:0000313" key="3">
    <source>
        <dbReference type="Proteomes" id="UP000006903"/>
    </source>
</evidence>
<keyword evidence="1" id="KW-0812">Transmembrane</keyword>
<dbReference type="STRING" id="490899.DKAM_0178"/>
<dbReference type="Proteomes" id="UP000006903">
    <property type="component" value="Chromosome"/>
</dbReference>
<sequence length="123" mass="13804">MLGPFRYVLLVTSITVVILLISPLIILMRDFATNTSCLSISVDTGGLRILDNNTYRVSLIISYCSYIKLRDFKVNLSTTSISIPELDKGEKRIEISLDVNEVPSINYIEFKVLGLYKIVIKTG</sequence>
<dbReference type="EMBL" id="CP001140">
    <property type="protein sequence ID" value="ACL10506.1"/>
    <property type="molecule type" value="Genomic_DNA"/>
</dbReference>
<dbReference type="eggNOG" id="arCOG12971">
    <property type="taxonomic scope" value="Archaea"/>
</dbReference>
<dbReference type="RefSeq" id="WP_012607848.1">
    <property type="nucleotide sequence ID" value="NC_011766.1"/>
</dbReference>
<keyword evidence="1" id="KW-1133">Transmembrane helix</keyword>
<dbReference type="KEGG" id="dka:DKAM_0178"/>